<dbReference type="EMBL" id="BPWL01000002">
    <property type="protein sequence ID" value="GJJ07986.1"/>
    <property type="molecule type" value="Genomic_DNA"/>
</dbReference>
<gene>
    <name evidence="1" type="ORF">Clacol_002193</name>
</gene>
<name>A0AAV5A5Y6_9AGAM</name>
<reference evidence="1" key="1">
    <citation type="submission" date="2021-10" db="EMBL/GenBank/DDBJ databases">
        <title>De novo Genome Assembly of Clathrus columnatus (Basidiomycota, Fungi) Using Illumina and Nanopore Sequence Data.</title>
        <authorList>
            <person name="Ogiso-Tanaka E."/>
            <person name="Itagaki H."/>
            <person name="Hosoya T."/>
            <person name="Hosaka K."/>
        </authorList>
    </citation>
    <scope>NUCLEOTIDE SEQUENCE</scope>
    <source>
        <strain evidence="1">MO-923</strain>
    </source>
</reference>
<dbReference type="AlphaFoldDB" id="A0AAV5A5Y6"/>
<evidence type="ECO:0000313" key="1">
    <source>
        <dbReference type="EMBL" id="GJJ07986.1"/>
    </source>
</evidence>
<comment type="caution">
    <text evidence="1">The sequence shown here is derived from an EMBL/GenBank/DDBJ whole genome shotgun (WGS) entry which is preliminary data.</text>
</comment>
<protein>
    <submittedName>
        <fullName evidence="1">Uncharacterized protein</fullName>
    </submittedName>
</protein>
<keyword evidence="2" id="KW-1185">Reference proteome</keyword>
<organism evidence="1 2">
    <name type="scientific">Clathrus columnatus</name>
    <dbReference type="NCBI Taxonomy" id="1419009"/>
    <lineage>
        <taxon>Eukaryota</taxon>
        <taxon>Fungi</taxon>
        <taxon>Dikarya</taxon>
        <taxon>Basidiomycota</taxon>
        <taxon>Agaricomycotina</taxon>
        <taxon>Agaricomycetes</taxon>
        <taxon>Phallomycetidae</taxon>
        <taxon>Phallales</taxon>
        <taxon>Clathraceae</taxon>
        <taxon>Clathrus</taxon>
    </lineage>
</organism>
<proteinExistence type="predicted"/>
<dbReference type="Proteomes" id="UP001050691">
    <property type="component" value="Unassembled WGS sequence"/>
</dbReference>
<evidence type="ECO:0000313" key="2">
    <source>
        <dbReference type="Proteomes" id="UP001050691"/>
    </source>
</evidence>
<accession>A0AAV5A5Y6</accession>
<sequence length="87" mass="9902">MSFKSGYYALRIGNNIMGRSCKTEDHSILPKPIYNAESTWQTDDGMYTLKRQGISMNNPTTARNLLHTHSVGAWYTTSNKFSPVRDK</sequence>